<sequence>CDQTQEKHYIRNQNGQNNYMECEKGIGELIPKGRDTSVKIVVNHFHVMQNFKLTRESILMINLTDVKNVASPLPRTQIFTDIAESILVRNLTDVKHVAGSQIFTNIAESILVRNLTDVKNVASPSPQSQLFILITESIL</sequence>
<dbReference type="Proteomes" id="UP001488838">
    <property type="component" value="Unassembled WGS sequence"/>
</dbReference>
<name>A0AAW0H7U4_MYOGA</name>
<dbReference type="PANTHER" id="PTHR14947">
    <property type="entry name" value="ZINC FINGER PROTEIN"/>
    <property type="match status" value="1"/>
</dbReference>
<evidence type="ECO:0000313" key="2">
    <source>
        <dbReference type="Proteomes" id="UP001488838"/>
    </source>
</evidence>
<feature type="non-terminal residue" evidence="1">
    <location>
        <position position="1"/>
    </location>
</feature>
<organism evidence="1 2">
    <name type="scientific">Myodes glareolus</name>
    <name type="common">Bank vole</name>
    <name type="synonym">Clethrionomys glareolus</name>
    <dbReference type="NCBI Taxonomy" id="447135"/>
    <lineage>
        <taxon>Eukaryota</taxon>
        <taxon>Metazoa</taxon>
        <taxon>Chordata</taxon>
        <taxon>Craniata</taxon>
        <taxon>Vertebrata</taxon>
        <taxon>Euteleostomi</taxon>
        <taxon>Mammalia</taxon>
        <taxon>Eutheria</taxon>
        <taxon>Euarchontoglires</taxon>
        <taxon>Glires</taxon>
        <taxon>Rodentia</taxon>
        <taxon>Myomorpha</taxon>
        <taxon>Muroidea</taxon>
        <taxon>Cricetidae</taxon>
        <taxon>Arvicolinae</taxon>
        <taxon>Myodes</taxon>
    </lineage>
</organism>
<keyword evidence="2" id="KW-1185">Reference proteome</keyword>
<reference evidence="1 2" key="1">
    <citation type="journal article" date="2023" name="bioRxiv">
        <title>Conserved and derived expression patterns and positive selection on dental genes reveal complex evolutionary context of ever-growing rodent molars.</title>
        <authorList>
            <person name="Calamari Z.T."/>
            <person name="Song A."/>
            <person name="Cohen E."/>
            <person name="Akter M."/>
            <person name="Roy R.D."/>
            <person name="Hallikas O."/>
            <person name="Christensen M.M."/>
            <person name="Li P."/>
            <person name="Marangoni P."/>
            <person name="Jernvall J."/>
            <person name="Klein O.D."/>
        </authorList>
    </citation>
    <scope>NUCLEOTIDE SEQUENCE [LARGE SCALE GENOMIC DNA]</scope>
    <source>
        <strain evidence="1">V071</strain>
    </source>
</reference>
<dbReference type="PANTHER" id="PTHR14947:SF24">
    <property type="entry name" value="ZINC FINGER PROTEIN 781-RELATED"/>
    <property type="match status" value="1"/>
</dbReference>
<comment type="caution">
    <text evidence="1">The sequence shown here is derived from an EMBL/GenBank/DDBJ whole genome shotgun (WGS) entry which is preliminary data.</text>
</comment>
<protein>
    <submittedName>
        <fullName evidence="1">Uncharacterized protein</fullName>
    </submittedName>
</protein>
<gene>
    <name evidence="1" type="ORF">U0070_013278</name>
</gene>
<dbReference type="AlphaFoldDB" id="A0AAW0H7U4"/>
<evidence type="ECO:0000313" key="1">
    <source>
        <dbReference type="EMBL" id="KAK7798902.1"/>
    </source>
</evidence>
<accession>A0AAW0H7U4</accession>
<proteinExistence type="predicted"/>
<dbReference type="InterPro" id="IPR039938">
    <property type="entry name" value="Sp4-like"/>
</dbReference>
<dbReference type="EMBL" id="JBBHLL010000651">
    <property type="protein sequence ID" value="KAK7798902.1"/>
    <property type="molecule type" value="Genomic_DNA"/>
</dbReference>
<feature type="non-terminal residue" evidence="1">
    <location>
        <position position="139"/>
    </location>
</feature>